<protein>
    <recommendedName>
        <fullName evidence="2">HAD family phosphatase</fullName>
    </recommendedName>
</protein>
<dbReference type="InterPro" id="IPR051806">
    <property type="entry name" value="HAD-like_SPP"/>
</dbReference>
<dbReference type="SUPFAM" id="SSF56784">
    <property type="entry name" value="HAD-like"/>
    <property type="match status" value="1"/>
</dbReference>
<evidence type="ECO:0000313" key="1">
    <source>
        <dbReference type="EMBL" id="KKN84891.1"/>
    </source>
</evidence>
<comment type="caution">
    <text evidence="1">The sequence shown here is derived from an EMBL/GenBank/DDBJ whole genome shotgun (WGS) entry which is preliminary data.</text>
</comment>
<dbReference type="Gene3D" id="1.10.150.240">
    <property type="entry name" value="Putative phosphatase, domain 2"/>
    <property type="match status" value="1"/>
</dbReference>
<reference evidence="1" key="1">
    <citation type="journal article" date="2015" name="Nature">
        <title>Complex archaea that bridge the gap between prokaryotes and eukaryotes.</title>
        <authorList>
            <person name="Spang A."/>
            <person name="Saw J.H."/>
            <person name="Jorgensen S.L."/>
            <person name="Zaremba-Niedzwiedzka K."/>
            <person name="Martijn J."/>
            <person name="Lind A.E."/>
            <person name="van Eijk R."/>
            <person name="Schleper C."/>
            <person name="Guy L."/>
            <person name="Ettema T.J."/>
        </authorList>
    </citation>
    <scope>NUCLEOTIDE SEQUENCE</scope>
</reference>
<proteinExistence type="predicted"/>
<organism evidence="1">
    <name type="scientific">marine sediment metagenome</name>
    <dbReference type="NCBI Taxonomy" id="412755"/>
    <lineage>
        <taxon>unclassified sequences</taxon>
        <taxon>metagenomes</taxon>
        <taxon>ecological metagenomes</taxon>
    </lineage>
</organism>
<name>A0A0F9WG97_9ZZZZ</name>
<dbReference type="InterPro" id="IPR041492">
    <property type="entry name" value="HAD_2"/>
</dbReference>
<dbReference type="InterPro" id="IPR023198">
    <property type="entry name" value="PGP-like_dom2"/>
</dbReference>
<dbReference type="AlphaFoldDB" id="A0A0F9WG97"/>
<accession>A0A0F9WG97</accession>
<dbReference type="InterPro" id="IPR023214">
    <property type="entry name" value="HAD_sf"/>
</dbReference>
<evidence type="ECO:0008006" key="2">
    <source>
        <dbReference type="Google" id="ProtNLM"/>
    </source>
</evidence>
<dbReference type="Gene3D" id="3.40.50.1000">
    <property type="entry name" value="HAD superfamily/HAD-like"/>
    <property type="match status" value="1"/>
</dbReference>
<dbReference type="Pfam" id="PF13419">
    <property type="entry name" value="HAD_2"/>
    <property type="match status" value="1"/>
</dbReference>
<dbReference type="SFLD" id="SFLDS00003">
    <property type="entry name" value="Haloacid_Dehalogenase"/>
    <property type="match status" value="1"/>
</dbReference>
<sequence>MDALISDCDGVIVDSEPIHLAGFQQILAEWGVTLTRQAYYDRYLGFDDHDCFAAVGADNGRTFTEDEIAEMTAAKTRLVQEKMHANLQPMPGFSALVAALAQAGVPMAICSGGLRDEVELAAVTAGVGDVIKTLVCAEDVQRGKPDPEGYSLALSRLTELVGRELRARRTVVLEDSPAGIAAAKALGMAVLAVASSYPREALHQADRVVDSLANVTADDLENLLP</sequence>
<dbReference type="InterPro" id="IPR006439">
    <property type="entry name" value="HAD-SF_hydro_IA"/>
</dbReference>
<dbReference type="PANTHER" id="PTHR43481:SF4">
    <property type="entry name" value="GLYCEROL-1-PHOSPHATE PHOSPHOHYDROLASE 1-RELATED"/>
    <property type="match status" value="1"/>
</dbReference>
<dbReference type="NCBIfam" id="TIGR01509">
    <property type="entry name" value="HAD-SF-IA-v3"/>
    <property type="match status" value="1"/>
</dbReference>
<dbReference type="EMBL" id="LAZR01000165">
    <property type="protein sequence ID" value="KKN84891.1"/>
    <property type="molecule type" value="Genomic_DNA"/>
</dbReference>
<dbReference type="PANTHER" id="PTHR43481">
    <property type="entry name" value="FRUCTOSE-1-PHOSPHATE PHOSPHATASE"/>
    <property type="match status" value="1"/>
</dbReference>
<dbReference type="GO" id="GO:0050308">
    <property type="term" value="F:sugar-phosphatase activity"/>
    <property type="evidence" value="ECO:0007669"/>
    <property type="project" value="TreeGrafter"/>
</dbReference>
<dbReference type="InterPro" id="IPR036412">
    <property type="entry name" value="HAD-like_sf"/>
</dbReference>
<gene>
    <name evidence="1" type="ORF">LCGC14_0284160</name>
</gene>
<dbReference type="SFLD" id="SFLDG01129">
    <property type="entry name" value="C1.5:_HAD__Beta-PGM__Phosphata"/>
    <property type="match status" value="1"/>
</dbReference>